<proteinExistence type="predicted"/>
<reference evidence="2 3" key="1">
    <citation type="submission" date="2019-05" db="EMBL/GenBank/DDBJ databases">
        <title>Another draft genome of Portunus trituberculatus and its Hox gene families provides insights of decapod evolution.</title>
        <authorList>
            <person name="Jeong J.-H."/>
            <person name="Song I."/>
            <person name="Kim S."/>
            <person name="Choi T."/>
            <person name="Kim D."/>
            <person name="Ryu S."/>
            <person name="Kim W."/>
        </authorList>
    </citation>
    <scope>NUCLEOTIDE SEQUENCE [LARGE SCALE GENOMIC DNA]</scope>
    <source>
        <tissue evidence="2">Muscle</tissue>
    </source>
</reference>
<name>A0A5B7IWR6_PORTR</name>
<dbReference type="AlphaFoldDB" id="A0A5B7IWR6"/>
<dbReference type="Proteomes" id="UP000324222">
    <property type="component" value="Unassembled WGS sequence"/>
</dbReference>
<dbReference type="EMBL" id="VSRR010082930">
    <property type="protein sequence ID" value="MPC90011.1"/>
    <property type="molecule type" value="Genomic_DNA"/>
</dbReference>
<sequence length="129" mass="14459">MSQEHFKKHHIDGNAPPNKLFNTQGNFDDDSKRYLSIRPSSTPSGTRIPGTKPDQRKTVVENISFKDTRRGNPVGDGVGAFMVTGKKDHKSMKPEHLDGHVTKEGRKYKDIKDNEYSECSSSSSAYYSP</sequence>
<accession>A0A5B7IWR6</accession>
<evidence type="ECO:0000313" key="3">
    <source>
        <dbReference type="Proteomes" id="UP000324222"/>
    </source>
</evidence>
<feature type="compositionally biased region" description="Basic and acidic residues" evidence="1">
    <location>
        <begin position="91"/>
        <end position="115"/>
    </location>
</feature>
<protein>
    <submittedName>
        <fullName evidence="2">Uncharacterized protein</fullName>
    </submittedName>
</protein>
<evidence type="ECO:0000256" key="1">
    <source>
        <dbReference type="SAM" id="MobiDB-lite"/>
    </source>
</evidence>
<feature type="region of interest" description="Disordered" evidence="1">
    <location>
        <begin position="1"/>
        <end position="129"/>
    </location>
</feature>
<organism evidence="2 3">
    <name type="scientific">Portunus trituberculatus</name>
    <name type="common">Swimming crab</name>
    <name type="synonym">Neptunus trituberculatus</name>
    <dbReference type="NCBI Taxonomy" id="210409"/>
    <lineage>
        <taxon>Eukaryota</taxon>
        <taxon>Metazoa</taxon>
        <taxon>Ecdysozoa</taxon>
        <taxon>Arthropoda</taxon>
        <taxon>Crustacea</taxon>
        <taxon>Multicrustacea</taxon>
        <taxon>Malacostraca</taxon>
        <taxon>Eumalacostraca</taxon>
        <taxon>Eucarida</taxon>
        <taxon>Decapoda</taxon>
        <taxon>Pleocyemata</taxon>
        <taxon>Brachyura</taxon>
        <taxon>Eubrachyura</taxon>
        <taxon>Portunoidea</taxon>
        <taxon>Portunidae</taxon>
        <taxon>Portuninae</taxon>
        <taxon>Portunus</taxon>
    </lineage>
</organism>
<feature type="compositionally biased region" description="Basic residues" evidence="1">
    <location>
        <begin position="1"/>
        <end position="10"/>
    </location>
</feature>
<keyword evidence="3" id="KW-1185">Reference proteome</keyword>
<comment type="caution">
    <text evidence="2">The sequence shown here is derived from an EMBL/GenBank/DDBJ whole genome shotgun (WGS) entry which is preliminary data.</text>
</comment>
<gene>
    <name evidence="2" type="ORF">E2C01_084978</name>
</gene>
<feature type="compositionally biased region" description="Low complexity" evidence="1">
    <location>
        <begin position="117"/>
        <end position="129"/>
    </location>
</feature>
<feature type="compositionally biased region" description="Basic and acidic residues" evidence="1">
    <location>
        <begin position="53"/>
        <end position="70"/>
    </location>
</feature>
<evidence type="ECO:0000313" key="2">
    <source>
        <dbReference type="EMBL" id="MPC90011.1"/>
    </source>
</evidence>